<dbReference type="PANTHER" id="PTHR11846">
    <property type="entry name" value="ADENYLOSUCCINATE SYNTHETASE"/>
    <property type="match status" value="1"/>
</dbReference>
<dbReference type="PANTHER" id="PTHR11846:SF0">
    <property type="entry name" value="ADENYLOSUCCINATE SYNTHETASE"/>
    <property type="match status" value="1"/>
</dbReference>
<dbReference type="Gene3D" id="3.90.170.10">
    <property type="entry name" value="Adenylosuccinate Synthetase, subunit A, domain 3"/>
    <property type="match status" value="1"/>
</dbReference>
<dbReference type="InterPro" id="IPR042111">
    <property type="entry name" value="Adenylosuccinate_synth_dom3"/>
</dbReference>
<gene>
    <name evidence="9" type="ORF">ElyMa_003913500</name>
</gene>
<feature type="binding site" evidence="7">
    <location>
        <begin position="103"/>
        <end position="109"/>
    </location>
    <ligand>
        <name>substrate</name>
    </ligand>
</feature>
<dbReference type="AlphaFoldDB" id="A0AAV4FPU3"/>
<keyword evidence="2 7" id="KW-0479">Metal-binding</keyword>
<dbReference type="GO" id="GO:0000287">
    <property type="term" value="F:magnesium ion binding"/>
    <property type="evidence" value="ECO:0007669"/>
    <property type="project" value="UniProtKB-UniRule"/>
</dbReference>
<feature type="binding site" evidence="7">
    <location>
        <position position="107"/>
    </location>
    <ligand>
        <name>IMP</name>
        <dbReference type="ChEBI" id="CHEBI:58053"/>
    </ligand>
</feature>
<dbReference type="GO" id="GO:0005737">
    <property type="term" value="C:cytoplasm"/>
    <property type="evidence" value="ECO:0007669"/>
    <property type="project" value="UniProtKB-SubCell"/>
</dbReference>
<dbReference type="GO" id="GO:0044208">
    <property type="term" value="P:'de novo' AMP biosynthetic process"/>
    <property type="evidence" value="ECO:0007669"/>
    <property type="project" value="UniProtKB-UniRule"/>
</dbReference>
<keyword evidence="4 7" id="KW-0658">Purine biosynthesis</keyword>
<proteinExistence type="inferred from homology"/>
<evidence type="ECO:0000256" key="5">
    <source>
        <dbReference type="ARBA" id="ARBA00022842"/>
    </source>
</evidence>
<dbReference type="GO" id="GO:0005525">
    <property type="term" value="F:GTP binding"/>
    <property type="evidence" value="ECO:0007669"/>
    <property type="project" value="UniProtKB-UniRule"/>
</dbReference>
<keyword evidence="7" id="KW-0963">Cytoplasm</keyword>
<feature type="binding site" evidence="7">
    <location>
        <position position="40"/>
    </location>
    <ligand>
        <name>IMP</name>
        <dbReference type="ChEBI" id="CHEBI:58053"/>
    </ligand>
</feature>
<feature type="binding site" evidence="7">
    <location>
        <position position="109"/>
    </location>
    <ligand>
        <name>GTP</name>
        <dbReference type="ChEBI" id="CHEBI:37565"/>
    </ligand>
</feature>
<comment type="caution">
    <text evidence="7">Lacks conserved residue(s) required for the propagation of feature annotation.</text>
</comment>
<feature type="binding site" evidence="7">
    <location>
        <position position="25"/>
    </location>
    <ligand>
        <name>IMP</name>
        <dbReference type="ChEBI" id="CHEBI:58053"/>
    </ligand>
</feature>
<evidence type="ECO:0000256" key="7">
    <source>
        <dbReference type="HAMAP-Rule" id="MF_03125"/>
    </source>
</evidence>
<comment type="caution">
    <text evidence="9">The sequence shown here is derived from an EMBL/GenBank/DDBJ whole genome shotgun (WGS) entry which is preliminary data.</text>
</comment>
<comment type="catalytic activity">
    <reaction evidence="7">
        <text>IMP + L-aspartate + GTP = N(6)-(1,2-dicarboxyethyl)-AMP + GDP + phosphate + 2 H(+)</text>
        <dbReference type="Rhea" id="RHEA:15753"/>
        <dbReference type="ChEBI" id="CHEBI:15378"/>
        <dbReference type="ChEBI" id="CHEBI:29991"/>
        <dbReference type="ChEBI" id="CHEBI:37565"/>
        <dbReference type="ChEBI" id="CHEBI:43474"/>
        <dbReference type="ChEBI" id="CHEBI:57567"/>
        <dbReference type="ChEBI" id="CHEBI:58053"/>
        <dbReference type="ChEBI" id="CHEBI:58189"/>
        <dbReference type="EC" id="6.3.4.4"/>
    </reaction>
</comment>
<keyword evidence="3 7" id="KW-0547">Nucleotide-binding</keyword>
<comment type="cofactor">
    <cofactor evidence="7">
        <name>Mg(2+)</name>
        <dbReference type="ChEBI" id="CHEBI:18420"/>
    </cofactor>
    <text evidence="7">Binds 1 Mg(2+) ion per subunit.</text>
</comment>
<dbReference type="SUPFAM" id="SSF52540">
    <property type="entry name" value="P-loop containing nucleoside triphosphate hydrolases"/>
    <property type="match status" value="1"/>
</dbReference>
<keyword evidence="6 7" id="KW-0342">GTP-binding</keyword>
<protein>
    <recommendedName>
        <fullName evidence="7">Adenylosuccinate synthetase</fullName>
        <shortName evidence="7">AMPSase</shortName>
        <shortName evidence="7">AdSS</shortName>
        <ecNumber evidence="7">6.3.4.4</ecNumber>
    </recommendedName>
    <alternativeName>
        <fullName evidence="7">IMP--aspartate ligase</fullName>
    </alternativeName>
</protein>
<keyword evidence="5 7" id="KW-0460">Magnesium</keyword>
<dbReference type="InterPro" id="IPR042109">
    <property type="entry name" value="Adenylosuccinate_synth_dom1"/>
</dbReference>
<dbReference type="GO" id="GO:0046040">
    <property type="term" value="P:IMP metabolic process"/>
    <property type="evidence" value="ECO:0007669"/>
    <property type="project" value="TreeGrafter"/>
</dbReference>
<keyword evidence="10" id="KW-1185">Reference proteome</keyword>
<dbReference type="SMART" id="SM00788">
    <property type="entry name" value="Adenylsucc_synt"/>
    <property type="match status" value="1"/>
</dbReference>
<comment type="subunit">
    <text evidence="7">Homodimer.</text>
</comment>
<dbReference type="InterPro" id="IPR001114">
    <property type="entry name" value="Adenylosuccinate_synthetase"/>
</dbReference>
<evidence type="ECO:0000313" key="9">
    <source>
        <dbReference type="EMBL" id="GFR75209.1"/>
    </source>
</evidence>
<comment type="function">
    <text evidence="7">Plays an important role in the de novo pathway and in the salvage pathway of purine nucleotide biosynthesis. Catalyzes the first commited step in the biosynthesis of AMP from IMP.</text>
</comment>
<comment type="similarity">
    <text evidence="7">Belongs to the adenylosuccinate synthetase family.</text>
</comment>
<dbReference type="EMBL" id="BMAT01007964">
    <property type="protein sequence ID" value="GFR75209.1"/>
    <property type="molecule type" value="Genomic_DNA"/>
</dbReference>
<dbReference type="HAMAP" id="MF_00011">
    <property type="entry name" value="Adenylosucc_synth"/>
    <property type="match status" value="1"/>
</dbReference>
<dbReference type="GO" id="GO:0004019">
    <property type="term" value="F:adenylosuccinate synthase activity"/>
    <property type="evidence" value="ECO:0007669"/>
    <property type="project" value="UniProtKB-UniRule"/>
</dbReference>
<organism evidence="9 10">
    <name type="scientific">Elysia marginata</name>
    <dbReference type="NCBI Taxonomy" id="1093978"/>
    <lineage>
        <taxon>Eukaryota</taxon>
        <taxon>Metazoa</taxon>
        <taxon>Spiralia</taxon>
        <taxon>Lophotrochozoa</taxon>
        <taxon>Mollusca</taxon>
        <taxon>Gastropoda</taxon>
        <taxon>Heterobranchia</taxon>
        <taxon>Euthyneura</taxon>
        <taxon>Panpulmonata</taxon>
        <taxon>Sacoglossa</taxon>
        <taxon>Placobranchoidea</taxon>
        <taxon>Plakobranchidae</taxon>
        <taxon>Elysia</taxon>
    </lineage>
</organism>
<accession>A0AAV4FPU3</accession>
<comment type="pathway">
    <text evidence="7">Purine metabolism; AMP biosynthesis via de novo pathway; AMP from IMP: step 1/2.</text>
</comment>
<dbReference type="Proteomes" id="UP000762676">
    <property type="component" value="Unassembled WGS sequence"/>
</dbReference>
<keyword evidence="1 7" id="KW-0436">Ligase</keyword>
<feature type="region of interest" description="Disordered" evidence="8">
    <location>
        <begin position="93"/>
        <end position="112"/>
    </location>
</feature>
<evidence type="ECO:0000256" key="2">
    <source>
        <dbReference type="ARBA" id="ARBA00022723"/>
    </source>
</evidence>
<name>A0AAV4FPU3_9GAST</name>
<sequence length="112" mass="11898">MVTETGSLLAKEAAAGKKIVFEGAQGVMLCIENGTYPYVTSSSPTASSIPLASGLNPSYINNVMGIVKAYTTRVGTGAMPTEIEHLEPQVTNHIREKGREYGTVTGRPRRIG</sequence>
<evidence type="ECO:0000313" key="10">
    <source>
        <dbReference type="Proteomes" id="UP000762676"/>
    </source>
</evidence>
<comment type="subcellular location">
    <subcellularLocation>
        <location evidence="7">Cytoplasm</location>
    </subcellularLocation>
</comment>
<dbReference type="EC" id="6.3.4.4" evidence="7"/>
<evidence type="ECO:0000256" key="1">
    <source>
        <dbReference type="ARBA" id="ARBA00022598"/>
    </source>
</evidence>
<evidence type="ECO:0000256" key="3">
    <source>
        <dbReference type="ARBA" id="ARBA00022741"/>
    </source>
</evidence>
<evidence type="ECO:0000256" key="8">
    <source>
        <dbReference type="SAM" id="MobiDB-lite"/>
    </source>
</evidence>
<dbReference type="Gene3D" id="3.40.440.10">
    <property type="entry name" value="Adenylosuccinate Synthetase, subunit A, domain 1"/>
    <property type="match status" value="1"/>
</dbReference>
<dbReference type="InterPro" id="IPR027417">
    <property type="entry name" value="P-loop_NTPase"/>
</dbReference>
<evidence type="ECO:0000256" key="4">
    <source>
        <dbReference type="ARBA" id="ARBA00022755"/>
    </source>
</evidence>
<evidence type="ECO:0000256" key="6">
    <source>
        <dbReference type="ARBA" id="ARBA00023134"/>
    </source>
</evidence>
<dbReference type="Pfam" id="PF00709">
    <property type="entry name" value="Adenylsucc_synt"/>
    <property type="match status" value="1"/>
</dbReference>
<reference evidence="9 10" key="1">
    <citation type="journal article" date="2021" name="Elife">
        <title>Chloroplast acquisition without the gene transfer in kleptoplastic sea slugs, Plakobranchus ocellatus.</title>
        <authorList>
            <person name="Maeda T."/>
            <person name="Takahashi S."/>
            <person name="Yoshida T."/>
            <person name="Shimamura S."/>
            <person name="Takaki Y."/>
            <person name="Nagai Y."/>
            <person name="Toyoda A."/>
            <person name="Suzuki Y."/>
            <person name="Arimoto A."/>
            <person name="Ishii H."/>
            <person name="Satoh N."/>
            <person name="Nishiyama T."/>
            <person name="Hasebe M."/>
            <person name="Maruyama T."/>
            <person name="Minagawa J."/>
            <person name="Obokata J."/>
            <person name="Shigenobu S."/>
        </authorList>
    </citation>
    <scope>NUCLEOTIDE SEQUENCE [LARGE SCALE GENOMIC DNA]</scope>
</reference>